<keyword evidence="2" id="KW-0378">Hydrolase</keyword>
<evidence type="ECO:0000313" key="6">
    <source>
        <dbReference type="EMBL" id="MBA0972648.1"/>
    </source>
</evidence>
<dbReference type="Proteomes" id="UP001183682">
    <property type="component" value="Unassembled WGS sequence"/>
</dbReference>
<dbReference type="InterPro" id="IPR023365">
    <property type="entry name" value="Sortase_dom-sf"/>
</dbReference>
<reference evidence="7" key="2">
    <citation type="submission" date="2023-03" db="EMBL/GenBank/DDBJ databases">
        <authorList>
            <person name="Shen W."/>
            <person name="Cai J."/>
        </authorList>
    </citation>
    <scope>NUCLEOTIDE SEQUENCE</scope>
    <source>
        <strain evidence="7">K69-2</strain>
    </source>
</reference>
<dbReference type="GO" id="GO:0006508">
    <property type="term" value="P:proteolysis"/>
    <property type="evidence" value="ECO:0007669"/>
    <property type="project" value="UniProtKB-KW"/>
</dbReference>
<dbReference type="SUPFAM" id="SSF63817">
    <property type="entry name" value="Sortase"/>
    <property type="match status" value="1"/>
</dbReference>
<dbReference type="CDD" id="cd06165">
    <property type="entry name" value="Sortase_A"/>
    <property type="match status" value="1"/>
</dbReference>
<dbReference type="NCBIfam" id="TIGR01076">
    <property type="entry name" value="sortase_fam"/>
    <property type="match status" value="1"/>
</dbReference>
<keyword evidence="5" id="KW-0472">Membrane</keyword>
<sequence>MKQSNWFWKVMIDGLILCGFIFLSLPFLKENLIGIQLGQKQLIVSDQLPDEFMEEEQIQIPTMEDVLTPQPAELTAYGFVSIEALQFQQPLLVELTNQQLLQGGVVMFPKRTLTQDNFVILGHHLGRQSLLFGLLKQAETGMEVSVTYLDQTQTYTIDEVKQVNETDLTVIENQQPLLTLITCPTPSRTDERLVISAKPTFTLSKNAEQSEKTVEKSQQWKSRQYQKQIWQRQVRKSWFFLLLFLLIMCGCLWYAHRLMARGDRYK</sequence>
<keyword evidence="1" id="KW-0645">Protease</keyword>
<accession>A0AAE4HQH3</accession>
<keyword evidence="5" id="KW-0812">Transmembrane</keyword>
<dbReference type="RefSeq" id="WP_060813237.1">
    <property type="nucleotide sequence ID" value="NZ_CAKOCH010000013.1"/>
</dbReference>
<feature type="active site" description="Acyl-thioester intermediate" evidence="4">
    <location>
        <position position="183"/>
    </location>
</feature>
<dbReference type="EMBL" id="JABXJK010000039">
    <property type="protein sequence ID" value="MBA0972648.1"/>
    <property type="molecule type" value="Genomic_DNA"/>
</dbReference>
<dbReference type="GO" id="GO:0008234">
    <property type="term" value="F:cysteine-type peptidase activity"/>
    <property type="evidence" value="ECO:0007669"/>
    <property type="project" value="UniProtKB-KW"/>
</dbReference>
<evidence type="ECO:0000256" key="1">
    <source>
        <dbReference type="ARBA" id="ARBA00022670"/>
    </source>
</evidence>
<dbReference type="Gene3D" id="2.40.260.10">
    <property type="entry name" value="Sortase"/>
    <property type="match status" value="1"/>
</dbReference>
<proteinExistence type="predicted"/>
<keyword evidence="5" id="KW-1133">Transmembrane helix</keyword>
<organism evidence="7 9">
    <name type="scientific">Enterococcus gallinarum</name>
    <dbReference type="NCBI Taxonomy" id="1353"/>
    <lineage>
        <taxon>Bacteria</taxon>
        <taxon>Bacillati</taxon>
        <taxon>Bacillota</taxon>
        <taxon>Bacilli</taxon>
        <taxon>Lactobacillales</taxon>
        <taxon>Enterococcaceae</taxon>
        <taxon>Enterococcus</taxon>
    </lineage>
</organism>
<feature type="transmembrane region" description="Helical" evidence="5">
    <location>
        <begin position="237"/>
        <end position="256"/>
    </location>
</feature>
<gene>
    <name evidence="6" type="ORF">HWH42_08615</name>
    <name evidence="7" type="ORF">P7E30_06775</name>
</gene>
<evidence type="ECO:0000313" key="8">
    <source>
        <dbReference type="Proteomes" id="UP000571857"/>
    </source>
</evidence>
<dbReference type="EMBL" id="JARPZN010000003">
    <property type="protein sequence ID" value="MDT2689905.1"/>
    <property type="molecule type" value="Genomic_DNA"/>
</dbReference>
<dbReference type="InterPro" id="IPR005754">
    <property type="entry name" value="Sortase"/>
</dbReference>
<dbReference type="InterPro" id="IPR042007">
    <property type="entry name" value="Sortase_A"/>
</dbReference>
<keyword evidence="3" id="KW-0788">Thiol protease</keyword>
<reference evidence="6 8" key="1">
    <citation type="submission" date="2020-06" db="EMBL/GenBank/DDBJ databases">
        <title>Crossreactivity between MHC class I-restricted antigens from cancer cells and an enterococcal bacteriophage.</title>
        <authorList>
            <person name="Fluckiger A."/>
            <person name="Daillere R."/>
            <person name="Sassi M."/>
            <person name="Cattoir V."/>
            <person name="Kroemer G."/>
            <person name="Zitvogel L."/>
        </authorList>
    </citation>
    <scope>NUCLEOTIDE SEQUENCE [LARGE SCALE GENOMIC DNA]</scope>
    <source>
        <strain evidence="6 8">EG4</strain>
    </source>
</reference>
<feature type="active site" description="Proton donor/acceptor" evidence="4">
    <location>
        <position position="123"/>
    </location>
</feature>
<feature type="transmembrane region" description="Helical" evidence="5">
    <location>
        <begin position="6"/>
        <end position="28"/>
    </location>
</feature>
<protein>
    <submittedName>
        <fullName evidence="7">Class A sortase</fullName>
    </submittedName>
</protein>
<dbReference type="Pfam" id="PF04203">
    <property type="entry name" value="Sortase"/>
    <property type="match status" value="1"/>
</dbReference>
<evidence type="ECO:0000256" key="2">
    <source>
        <dbReference type="ARBA" id="ARBA00022801"/>
    </source>
</evidence>
<dbReference type="Proteomes" id="UP000571857">
    <property type="component" value="Unassembled WGS sequence"/>
</dbReference>
<evidence type="ECO:0000313" key="7">
    <source>
        <dbReference type="EMBL" id="MDT2689905.1"/>
    </source>
</evidence>
<name>A0AAE4HQH3_ENTGA</name>
<dbReference type="AlphaFoldDB" id="A0AAE4HQH3"/>
<evidence type="ECO:0000256" key="5">
    <source>
        <dbReference type="SAM" id="Phobius"/>
    </source>
</evidence>
<evidence type="ECO:0000256" key="3">
    <source>
        <dbReference type="ARBA" id="ARBA00022807"/>
    </source>
</evidence>
<evidence type="ECO:0000256" key="4">
    <source>
        <dbReference type="PIRSR" id="PIRSR605754-1"/>
    </source>
</evidence>
<evidence type="ECO:0000313" key="9">
    <source>
        <dbReference type="Proteomes" id="UP001183682"/>
    </source>
</evidence>
<comment type="caution">
    <text evidence="7">The sequence shown here is derived from an EMBL/GenBank/DDBJ whole genome shotgun (WGS) entry which is preliminary data.</text>
</comment>